<name>A0A232LM90_9EURO</name>
<dbReference type="EMBL" id="NPHW01007303">
    <property type="protein sequence ID" value="OXV05262.1"/>
    <property type="molecule type" value="Genomic_DNA"/>
</dbReference>
<dbReference type="AlphaFoldDB" id="A0A232LM90"/>
<dbReference type="Proteomes" id="UP000243515">
    <property type="component" value="Unassembled WGS sequence"/>
</dbReference>
<dbReference type="InterPro" id="IPR040453">
    <property type="entry name" value="Mnd1_HTH"/>
</dbReference>
<keyword evidence="1" id="KW-0175">Coiled coil</keyword>
<feature type="domain" description="Mnd1 HTH" evidence="2">
    <location>
        <begin position="2"/>
        <end position="40"/>
    </location>
</feature>
<accession>A0A232LM90</accession>
<evidence type="ECO:0000313" key="4">
    <source>
        <dbReference type="Proteomes" id="UP000243515"/>
    </source>
</evidence>
<keyword evidence="4" id="KW-1185">Reference proteome</keyword>
<gene>
    <name evidence="3" type="ORF">Egran_06970</name>
</gene>
<comment type="caution">
    <text evidence="3">The sequence shown here is derived from an EMBL/GenBank/DDBJ whole genome shotgun (WGS) entry which is preliminary data.</text>
</comment>
<dbReference type="Pfam" id="PF03962">
    <property type="entry name" value="Mnd1"/>
    <property type="match status" value="1"/>
</dbReference>
<sequence length="192" mass="21825">MLPAVASINGMQVKEYVQGLIDDSKLRVEKIGSGNWYWCFGSEEKREKEKAKVQLEKEIGRMQKVTKDLEKEQERIQKETAAAGADAAEEEEIERKTLTTVKDELTTEVQRLKKDEDALLAAGAGGLERKKEEIKLWKQDAYIWTDNISILEQYLNKLAGGDRNTVEAVLKDCYGDEYVEGEGLRELPLQID</sequence>
<dbReference type="OrthoDB" id="9978204at2759"/>
<feature type="coiled-coil region" evidence="1">
    <location>
        <begin position="45"/>
        <end position="122"/>
    </location>
</feature>
<evidence type="ECO:0000259" key="2">
    <source>
        <dbReference type="Pfam" id="PF03962"/>
    </source>
</evidence>
<reference evidence="3 4" key="1">
    <citation type="journal article" date="2015" name="Environ. Microbiol.">
        <title>Metagenome sequence of Elaphomyces granulatus from sporocarp tissue reveals Ascomycota ectomycorrhizal fingerprints of genome expansion and a Proteobacteria-rich microbiome.</title>
        <authorList>
            <person name="Quandt C.A."/>
            <person name="Kohler A."/>
            <person name="Hesse C.N."/>
            <person name="Sharpton T.J."/>
            <person name="Martin F."/>
            <person name="Spatafora J.W."/>
        </authorList>
    </citation>
    <scope>NUCLEOTIDE SEQUENCE [LARGE SCALE GENOMIC DNA]</scope>
    <source>
        <strain evidence="3 4">OSC145934</strain>
    </source>
</reference>
<evidence type="ECO:0000256" key="1">
    <source>
        <dbReference type="SAM" id="Coils"/>
    </source>
</evidence>
<protein>
    <recommendedName>
        <fullName evidence="2">Mnd1 HTH domain-containing protein</fullName>
    </recommendedName>
</protein>
<organism evidence="3 4">
    <name type="scientific">Elaphomyces granulatus</name>
    <dbReference type="NCBI Taxonomy" id="519963"/>
    <lineage>
        <taxon>Eukaryota</taxon>
        <taxon>Fungi</taxon>
        <taxon>Dikarya</taxon>
        <taxon>Ascomycota</taxon>
        <taxon>Pezizomycotina</taxon>
        <taxon>Eurotiomycetes</taxon>
        <taxon>Eurotiomycetidae</taxon>
        <taxon>Eurotiales</taxon>
        <taxon>Elaphomycetaceae</taxon>
        <taxon>Elaphomyces</taxon>
    </lineage>
</organism>
<evidence type="ECO:0000313" key="3">
    <source>
        <dbReference type="EMBL" id="OXV05262.1"/>
    </source>
</evidence>
<proteinExistence type="predicted"/>